<sequence>MKKLIYGAMALAMGMFIYSCEKGDDNNISSGEKKITSNIVEELNSIFGNIESDNASFKLNVQLANESNPFDSVGVKHNEVLSYLNSLELTESTICNSLTEASREFDTRITLNCQEILNVINNGTSKTFDDLGNYKADLLDELLSTDKISENEYSIVNTTIENVYNNNDLNQRIQLLKASEEYTKNSQVLTNTEKGRIQRTFAIYRYSTYYWEVETNKLAGPGADLADASAEHWLLNSPISPAQDGADVSVLSGLISLMYFVLGY</sequence>
<organism evidence="1 2">
    <name type="scientific">Bizionia saleffrena</name>
    <dbReference type="NCBI Taxonomy" id="291189"/>
    <lineage>
        <taxon>Bacteria</taxon>
        <taxon>Pseudomonadati</taxon>
        <taxon>Bacteroidota</taxon>
        <taxon>Flavobacteriia</taxon>
        <taxon>Flavobacteriales</taxon>
        <taxon>Flavobacteriaceae</taxon>
        <taxon>Bizionia</taxon>
    </lineage>
</organism>
<dbReference type="EMBL" id="VSKM01000001">
    <property type="protein sequence ID" value="TYB80129.1"/>
    <property type="molecule type" value="Genomic_DNA"/>
</dbReference>
<accession>A0A8H2LGY1</accession>
<dbReference type="AlphaFoldDB" id="A0A8H2LGY1"/>
<proteinExistence type="predicted"/>
<gene>
    <name evidence="1" type="ORF">ES676_00210</name>
</gene>
<dbReference type="Proteomes" id="UP000323324">
    <property type="component" value="Unassembled WGS sequence"/>
</dbReference>
<dbReference type="PROSITE" id="PS51257">
    <property type="entry name" value="PROKAR_LIPOPROTEIN"/>
    <property type="match status" value="1"/>
</dbReference>
<comment type="caution">
    <text evidence="1">The sequence shown here is derived from an EMBL/GenBank/DDBJ whole genome shotgun (WGS) entry which is preliminary data.</text>
</comment>
<protein>
    <submittedName>
        <fullName evidence="1">Uncharacterized protein</fullName>
    </submittedName>
</protein>
<dbReference type="RefSeq" id="WP_148368021.1">
    <property type="nucleotide sequence ID" value="NZ_VSKM01000001.1"/>
</dbReference>
<name>A0A8H2LGY1_9FLAO</name>
<evidence type="ECO:0000313" key="2">
    <source>
        <dbReference type="Proteomes" id="UP000323324"/>
    </source>
</evidence>
<reference evidence="1 2" key="1">
    <citation type="submission" date="2019-08" db="EMBL/GenBank/DDBJ databases">
        <title>Genomes of Antarctic Bizionia species.</title>
        <authorList>
            <person name="Bowman J.P."/>
        </authorList>
    </citation>
    <scope>NUCLEOTIDE SEQUENCE [LARGE SCALE GENOMIC DNA]</scope>
    <source>
        <strain evidence="1 2">HFD</strain>
    </source>
</reference>
<evidence type="ECO:0000313" key="1">
    <source>
        <dbReference type="EMBL" id="TYB80129.1"/>
    </source>
</evidence>
<keyword evidence="2" id="KW-1185">Reference proteome</keyword>